<name>A0A1S2LB14_9BACI</name>
<dbReference type="OrthoDB" id="2437863at2"/>
<evidence type="ECO:0000313" key="1">
    <source>
        <dbReference type="EMBL" id="OIJ09430.1"/>
    </source>
</evidence>
<dbReference type="RefSeq" id="WP_071314455.1">
    <property type="nucleotide sequence ID" value="NZ_MLQQ01000044.1"/>
</dbReference>
<evidence type="ECO:0000313" key="2">
    <source>
        <dbReference type="Proteomes" id="UP000180098"/>
    </source>
</evidence>
<reference evidence="1 2" key="1">
    <citation type="submission" date="2016-10" db="EMBL/GenBank/DDBJ databases">
        <title>Draft genome sequences of four alkaliphilic bacteria belonging to the Anaerobacillus genus.</title>
        <authorList>
            <person name="Bassil N.M."/>
            <person name="Lloyd J.R."/>
        </authorList>
    </citation>
    <scope>NUCLEOTIDE SEQUENCE [LARGE SCALE GENOMIC DNA]</scope>
    <source>
        <strain evidence="1 2">DSM 15340</strain>
    </source>
</reference>
<accession>A0A1S2LB14</accession>
<organism evidence="1 2">
    <name type="scientific">Anaerobacillus arseniciselenatis</name>
    <dbReference type="NCBI Taxonomy" id="85682"/>
    <lineage>
        <taxon>Bacteria</taxon>
        <taxon>Bacillati</taxon>
        <taxon>Bacillota</taxon>
        <taxon>Bacilli</taxon>
        <taxon>Bacillales</taxon>
        <taxon>Bacillaceae</taxon>
        <taxon>Anaerobacillus</taxon>
    </lineage>
</organism>
<gene>
    <name evidence="1" type="ORF">BKP35_16380</name>
</gene>
<sequence length="207" mass="23961">MRATRSDKKKDIKPIVGIEIYECLCRLSYITNTPIKDVGENVIKEGLANINVIEYLSKHFKRDYWHGETLLRSLDKSHLFNSRSLKIEGNKKRVSLRFEQKSYEHLSDLAYTLDLTVSSATSLLLDAALKNSKIVHRYIETYINSNLDPNRKQQLKAVLKFMNKNNLYEEKITLGLLINMIVEDFMDSSLNIKSAINKFIDDLLSED</sequence>
<dbReference type="Proteomes" id="UP000180098">
    <property type="component" value="Unassembled WGS sequence"/>
</dbReference>
<protein>
    <submittedName>
        <fullName evidence="1">Uncharacterized protein</fullName>
    </submittedName>
</protein>
<dbReference type="AlphaFoldDB" id="A0A1S2LB14"/>
<dbReference type="EMBL" id="MLQQ01000044">
    <property type="protein sequence ID" value="OIJ09430.1"/>
    <property type="molecule type" value="Genomic_DNA"/>
</dbReference>
<comment type="caution">
    <text evidence="1">The sequence shown here is derived from an EMBL/GenBank/DDBJ whole genome shotgun (WGS) entry which is preliminary data.</text>
</comment>
<proteinExistence type="predicted"/>
<keyword evidence="2" id="KW-1185">Reference proteome</keyword>